<evidence type="ECO:0000313" key="5">
    <source>
        <dbReference type="EMBL" id="CAE0032897.1"/>
    </source>
</evidence>
<evidence type="ECO:0000256" key="1">
    <source>
        <dbReference type="ARBA" id="ARBA00023002"/>
    </source>
</evidence>
<dbReference type="InterPro" id="IPR018170">
    <property type="entry name" value="Aldo/ket_reductase_CS"/>
</dbReference>
<dbReference type="SUPFAM" id="SSF51430">
    <property type="entry name" value="NAD(P)-linked oxidoreductase"/>
    <property type="match status" value="1"/>
</dbReference>
<dbReference type="AlphaFoldDB" id="A0A7S3E749"/>
<dbReference type="PANTHER" id="PTHR43625:SF88">
    <property type="entry name" value="OS07G0143000 PROTEIN"/>
    <property type="match status" value="1"/>
</dbReference>
<protein>
    <recommendedName>
        <fullName evidence="2">NADP-dependent oxidoreductase domain-containing protein</fullName>
    </recommendedName>
</protein>
<reference evidence="3" key="1">
    <citation type="submission" date="2021-01" db="EMBL/GenBank/DDBJ databases">
        <authorList>
            <person name="Corre E."/>
            <person name="Pelletier E."/>
            <person name="Niang G."/>
            <person name="Scheremetjew M."/>
            <person name="Finn R."/>
            <person name="Kale V."/>
            <person name="Holt S."/>
            <person name="Cochrane G."/>
            <person name="Meng A."/>
            <person name="Brown T."/>
            <person name="Cohen L."/>
        </authorList>
    </citation>
    <scope>NUCLEOTIDE SEQUENCE</scope>
    <source>
        <strain evidence="3">CCMP 769</strain>
    </source>
</reference>
<sequence length="360" mass="39832">MDGLGFIPGSWSLVKGNSRSARTAGRCQMSEVSPTSYRVNLGPLEVSPLGVGAWSWGDDFYWGKGDENDEKQAFDASLAGGINFFDTAEIYAIGESERRCGRFKRSYLRRKEVGEEGMVLATKFGPLLPFRFSANSVVEACKRSAERMGEDCIDLYQLHWPGLGLDERYWDGIAKCYEEGLIKAVGVSNYGPKRLVVVHERLKERGIPLVSNQILYNLAYRRPEEELTELCKSLDVKILAYSPLAQGLLVGKYTEENLPSGPRKGSMRSMLANGSELLAVLREVAENRDRTMAQVALNWVMCKGAIPIPGARTKAQAEENAGALGWTLDESEIRALDDASDVAGTIMRGLPMYEEIMVPK</sequence>
<proteinExistence type="predicted"/>
<dbReference type="InterPro" id="IPR020471">
    <property type="entry name" value="AKR"/>
</dbReference>
<keyword evidence="1" id="KW-0560">Oxidoreductase</keyword>
<feature type="domain" description="NADP-dependent oxidoreductase" evidence="2">
    <location>
        <begin position="48"/>
        <end position="339"/>
    </location>
</feature>
<dbReference type="Pfam" id="PF00248">
    <property type="entry name" value="Aldo_ket_red"/>
    <property type="match status" value="1"/>
</dbReference>
<dbReference type="EMBL" id="HBHW01001050">
    <property type="protein sequence ID" value="CAE0032897.1"/>
    <property type="molecule type" value="Transcribed_RNA"/>
</dbReference>
<accession>A0A7S3E749</accession>
<gene>
    <name evidence="3" type="ORF">RMAR00112_LOCUS832</name>
    <name evidence="4" type="ORF">RMAR00112_LOCUS833</name>
    <name evidence="5" type="ORF">RMAR00112_LOCUS837</name>
    <name evidence="6" type="ORF">RMAR00112_LOCUS838</name>
</gene>
<dbReference type="GO" id="GO:0016491">
    <property type="term" value="F:oxidoreductase activity"/>
    <property type="evidence" value="ECO:0007669"/>
    <property type="project" value="UniProtKB-KW"/>
</dbReference>
<dbReference type="EMBL" id="HBHW01001051">
    <property type="protein sequence ID" value="CAE0032898.1"/>
    <property type="molecule type" value="Transcribed_RNA"/>
</dbReference>
<dbReference type="EMBL" id="HBHW01001046">
    <property type="protein sequence ID" value="CAE0032893.1"/>
    <property type="molecule type" value="Transcribed_RNA"/>
</dbReference>
<evidence type="ECO:0000313" key="6">
    <source>
        <dbReference type="EMBL" id="CAE0032898.1"/>
    </source>
</evidence>
<dbReference type="InterPro" id="IPR023210">
    <property type="entry name" value="NADP_OxRdtase_dom"/>
</dbReference>
<organism evidence="3">
    <name type="scientific">Rhodosorus marinus</name>
    <dbReference type="NCBI Taxonomy" id="101924"/>
    <lineage>
        <taxon>Eukaryota</taxon>
        <taxon>Rhodophyta</taxon>
        <taxon>Stylonematophyceae</taxon>
        <taxon>Stylonematales</taxon>
        <taxon>Stylonemataceae</taxon>
        <taxon>Rhodosorus</taxon>
    </lineage>
</organism>
<dbReference type="CDD" id="cd19093">
    <property type="entry name" value="AKR_AtPLR-like"/>
    <property type="match status" value="1"/>
</dbReference>
<evidence type="ECO:0000313" key="4">
    <source>
        <dbReference type="EMBL" id="CAE0032893.1"/>
    </source>
</evidence>
<dbReference type="PRINTS" id="PR00069">
    <property type="entry name" value="ALDKETRDTASE"/>
</dbReference>
<dbReference type="GO" id="GO:0005737">
    <property type="term" value="C:cytoplasm"/>
    <property type="evidence" value="ECO:0007669"/>
    <property type="project" value="TreeGrafter"/>
</dbReference>
<dbReference type="EMBL" id="HBHW01001045">
    <property type="protein sequence ID" value="CAE0032892.1"/>
    <property type="molecule type" value="Transcribed_RNA"/>
</dbReference>
<name>A0A7S3E749_9RHOD</name>
<dbReference type="PANTHER" id="PTHR43625">
    <property type="entry name" value="AFLATOXIN B1 ALDEHYDE REDUCTASE"/>
    <property type="match status" value="1"/>
</dbReference>
<evidence type="ECO:0000259" key="2">
    <source>
        <dbReference type="Pfam" id="PF00248"/>
    </source>
</evidence>
<evidence type="ECO:0000313" key="3">
    <source>
        <dbReference type="EMBL" id="CAE0032892.1"/>
    </source>
</evidence>
<dbReference type="Gene3D" id="3.20.20.100">
    <property type="entry name" value="NADP-dependent oxidoreductase domain"/>
    <property type="match status" value="1"/>
</dbReference>
<dbReference type="InterPro" id="IPR050791">
    <property type="entry name" value="Aldo-Keto_reductase"/>
</dbReference>
<dbReference type="InterPro" id="IPR036812">
    <property type="entry name" value="NAD(P)_OxRdtase_dom_sf"/>
</dbReference>
<dbReference type="PROSITE" id="PS00062">
    <property type="entry name" value="ALDOKETO_REDUCTASE_2"/>
    <property type="match status" value="1"/>
</dbReference>